<sequence length="70" mass="8474">MPMKSEADKLLKLIHKKRHEASRLLLARRINQAIMVSREVDRLREEYAKLKHYTQSNRRPYNRKFIGNIL</sequence>
<dbReference type="RefSeq" id="WP_188041844.1">
    <property type="nucleotide sequence ID" value="NZ_JACVHF010000037.1"/>
</dbReference>
<evidence type="ECO:0000313" key="2">
    <source>
        <dbReference type="Proteomes" id="UP000617402"/>
    </source>
</evidence>
<dbReference type="EMBL" id="JACVHF010000037">
    <property type="protein sequence ID" value="MBC9786425.1"/>
    <property type="molecule type" value="Genomic_DNA"/>
</dbReference>
<evidence type="ECO:0000313" key="1">
    <source>
        <dbReference type="EMBL" id="MBC9786425.1"/>
    </source>
</evidence>
<accession>A0ABR7T6P4</accession>
<protein>
    <submittedName>
        <fullName evidence="1">Uncharacterized protein</fullName>
    </submittedName>
</protein>
<gene>
    <name evidence="1" type="ORF">H1S01_18375</name>
</gene>
<reference evidence="1 2" key="1">
    <citation type="submission" date="2020-07" db="EMBL/GenBank/DDBJ databases">
        <title>Draft whole-genome sequence of Heliobacterium chlorum DSM 3682, type strain.</title>
        <authorList>
            <person name="Kyndt J.A."/>
            <person name="Meyer T.E."/>
            <person name="Imhoff J.F."/>
        </authorList>
    </citation>
    <scope>NUCLEOTIDE SEQUENCE [LARGE SCALE GENOMIC DNA]</scope>
    <source>
        <strain evidence="1 2">DSM 3682</strain>
    </source>
</reference>
<name>A0ABR7T6P4_HELCL</name>
<keyword evidence="2" id="KW-1185">Reference proteome</keyword>
<proteinExistence type="predicted"/>
<dbReference type="Proteomes" id="UP000617402">
    <property type="component" value="Unassembled WGS sequence"/>
</dbReference>
<comment type="caution">
    <text evidence="1">The sequence shown here is derived from an EMBL/GenBank/DDBJ whole genome shotgun (WGS) entry which is preliminary data.</text>
</comment>
<organism evidence="1 2">
    <name type="scientific">Heliobacterium chlorum</name>
    <dbReference type="NCBI Taxonomy" id="2698"/>
    <lineage>
        <taxon>Bacteria</taxon>
        <taxon>Bacillati</taxon>
        <taxon>Bacillota</taxon>
        <taxon>Clostridia</taxon>
        <taxon>Eubacteriales</taxon>
        <taxon>Heliobacteriaceae</taxon>
        <taxon>Heliobacterium</taxon>
    </lineage>
</organism>